<keyword evidence="9 12" id="KW-1133">Transmembrane helix</keyword>
<dbReference type="PROSITE" id="PS50109">
    <property type="entry name" value="HIS_KIN"/>
    <property type="match status" value="1"/>
</dbReference>
<evidence type="ECO:0000259" key="13">
    <source>
        <dbReference type="PROSITE" id="PS50109"/>
    </source>
</evidence>
<keyword evidence="16" id="KW-1185">Reference proteome</keyword>
<keyword evidence="8" id="KW-0067">ATP-binding</keyword>
<feature type="transmembrane region" description="Helical" evidence="12">
    <location>
        <begin position="39"/>
        <end position="69"/>
    </location>
</feature>
<dbReference type="InterPro" id="IPR000014">
    <property type="entry name" value="PAS"/>
</dbReference>
<dbReference type="GO" id="GO:0007234">
    <property type="term" value="P:osmosensory signaling via phosphorelay pathway"/>
    <property type="evidence" value="ECO:0007669"/>
    <property type="project" value="TreeGrafter"/>
</dbReference>
<evidence type="ECO:0000256" key="5">
    <source>
        <dbReference type="ARBA" id="ARBA00022692"/>
    </source>
</evidence>
<protein>
    <recommendedName>
        <fullName evidence="3">histidine kinase</fullName>
        <ecNumber evidence="3">2.7.13.3</ecNumber>
    </recommendedName>
</protein>
<comment type="catalytic activity">
    <reaction evidence="1">
        <text>ATP + protein L-histidine = ADP + protein N-phospho-L-histidine.</text>
        <dbReference type="EC" id="2.7.13.3"/>
    </reaction>
</comment>
<evidence type="ECO:0000256" key="6">
    <source>
        <dbReference type="ARBA" id="ARBA00022741"/>
    </source>
</evidence>
<dbReference type="SUPFAM" id="SSF55874">
    <property type="entry name" value="ATPase domain of HSP90 chaperone/DNA topoisomerase II/histidine kinase"/>
    <property type="match status" value="1"/>
</dbReference>
<dbReference type="Proteomes" id="UP000589520">
    <property type="component" value="Unassembled WGS sequence"/>
</dbReference>
<evidence type="ECO:0000256" key="4">
    <source>
        <dbReference type="ARBA" id="ARBA00022679"/>
    </source>
</evidence>
<evidence type="ECO:0000256" key="1">
    <source>
        <dbReference type="ARBA" id="ARBA00000085"/>
    </source>
</evidence>
<evidence type="ECO:0000256" key="8">
    <source>
        <dbReference type="ARBA" id="ARBA00022840"/>
    </source>
</evidence>
<name>A0A7Y9PLC8_9BACT</name>
<keyword evidence="11 12" id="KW-0472">Membrane</keyword>
<organism evidence="15 16">
    <name type="scientific">Granulicella arctica</name>
    <dbReference type="NCBI Taxonomy" id="940613"/>
    <lineage>
        <taxon>Bacteria</taxon>
        <taxon>Pseudomonadati</taxon>
        <taxon>Acidobacteriota</taxon>
        <taxon>Terriglobia</taxon>
        <taxon>Terriglobales</taxon>
        <taxon>Acidobacteriaceae</taxon>
        <taxon>Granulicella</taxon>
    </lineage>
</organism>
<dbReference type="PRINTS" id="PR00344">
    <property type="entry name" value="BCTRLSENSOR"/>
</dbReference>
<dbReference type="PANTHER" id="PTHR42878">
    <property type="entry name" value="TWO-COMPONENT HISTIDINE KINASE"/>
    <property type="match status" value="1"/>
</dbReference>
<reference evidence="15 16" key="1">
    <citation type="submission" date="2020-07" db="EMBL/GenBank/DDBJ databases">
        <title>Genomic Encyclopedia of Type Strains, Phase IV (KMG-V): Genome sequencing to study the core and pangenomes of soil and plant-associated prokaryotes.</title>
        <authorList>
            <person name="Whitman W."/>
        </authorList>
    </citation>
    <scope>NUCLEOTIDE SEQUENCE [LARGE SCALE GENOMIC DNA]</scope>
    <source>
        <strain evidence="15 16">X4EP2</strain>
    </source>
</reference>
<dbReference type="EC" id="2.7.13.3" evidence="3"/>
<accession>A0A7Y9PLC8</accession>
<evidence type="ECO:0000313" key="15">
    <source>
        <dbReference type="EMBL" id="NYF81168.1"/>
    </source>
</evidence>
<dbReference type="SUPFAM" id="SSF55785">
    <property type="entry name" value="PYP-like sensor domain (PAS domain)"/>
    <property type="match status" value="1"/>
</dbReference>
<dbReference type="Gene3D" id="3.30.565.10">
    <property type="entry name" value="Histidine kinase-like ATPase, C-terminal domain"/>
    <property type="match status" value="1"/>
</dbReference>
<feature type="domain" description="PAS" evidence="14">
    <location>
        <begin position="126"/>
        <end position="168"/>
    </location>
</feature>
<keyword evidence="5 12" id="KW-0812">Transmembrane</keyword>
<dbReference type="PROSITE" id="PS50112">
    <property type="entry name" value="PAS"/>
    <property type="match status" value="1"/>
</dbReference>
<feature type="transmembrane region" description="Helical" evidence="12">
    <location>
        <begin position="81"/>
        <end position="100"/>
    </location>
</feature>
<keyword evidence="10" id="KW-0902">Two-component regulatory system</keyword>
<dbReference type="AlphaFoldDB" id="A0A7Y9PLC8"/>
<keyword evidence="6" id="KW-0547">Nucleotide-binding</keyword>
<comment type="subcellular location">
    <subcellularLocation>
        <location evidence="2">Membrane</location>
        <topology evidence="2">Multi-pass membrane protein</topology>
    </subcellularLocation>
</comment>
<evidence type="ECO:0000313" key="16">
    <source>
        <dbReference type="Proteomes" id="UP000589520"/>
    </source>
</evidence>
<dbReference type="SMART" id="SM00387">
    <property type="entry name" value="HATPase_c"/>
    <property type="match status" value="1"/>
</dbReference>
<evidence type="ECO:0000256" key="12">
    <source>
        <dbReference type="SAM" id="Phobius"/>
    </source>
</evidence>
<dbReference type="InterPro" id="IPR003594">
    <property type="entry name" value="HATPase_dom"/>
</dbReference>
<dbReference type="GO" id="GO:0004673">
    <property type="term" value="F:protein histidine kinase activity"/>
    <property type="evidence" value="ECO:0007669"/>
    <property type="project" value="UniProtKB-EC"/>
</dbReference>
<dbReference type="Gene3D" id="3.30.450.20">
    <property type="entry name" value="PAS domain"/>
    <property type="match status" value="1"/>
</dbReference>
<dbReference type="EMBL" id="JACCCW010000002">
    <property type="protein sequence ID" value="NYF81168.1"/>
    <property type="molecule type" value="Genomic_DNA"/>
</dbReference>
<dbReference type="GO" id="GO:0030295">
    <property type="term" value="F:protein kinase activator activity"/>
    <property type="evidence" value="ECO:0007669"/>
    <property type="project" value="TreeGrafter"/>
</dbReference>
<dbReference type="Pfam" id="PF00989">
    <property type="entry name" value="PAS"/>
    <property type="match status" value="1"/>
</dbReference>
<dbReference type="Pfam" id="PF02518">
    <property type="entry name" value="HATPase_c"/>
    <property type="match status" value="1"/>
</dbReference>
<evidence type="ECO:0000256" key="2">
    <source>
        <dbReference type="ARBA" id="ARBA00004141"/>
    </source>
</evidence>
<dbReference type="InterPro" id="IPR035965">
    <property type="entry name" value="PAS-like_dom_sf"/>
</dbReference>
<comment type="caution">
    <text evidence="15">The sequence shown here is derived from an EMBL/GenBank/DDBJ whole genome shotgun (WGS) entry which is preliminary data.</text>
</comment>
<sequence>MDILSIYTRTNRNLLLLAAATLVVTIAFTDWSTKPYISIGFLYLFPIMLISGILARWQIMSAALVCSVLQEAFSNLPSSEAIVRLILSSAGFVGTGFLVFELVRNRRIVMQHLEEVEGQVRLRKDAEEQLRVLVESSPAAILTVDSKGEILLANLAAQEILAPGQGELKSQAIQKYLPALLIAARSRKAHPFRTTMQCCGQRADGETFLAGIWFSTYTTQSGNRLAAIIVDLSEELVHREDLSLDYLLKNARILMSAVSHEIRNLSGTARVMYENLDRLGILCGNEDFEALGTLIHGMERLSDLDIVRSSDKGRQAVELGPVLDEVRILIESACRESEVELFWKIEGTQSVVWADRYGLIQVFLNLAKNSLRAMEDCSDRHLTVEATRDNEYFIVRIHDTGPGIANSQDLFRPFQQGADSSGLGLYVSQSIMKSFGGDLAFEPRDRGCCFAITIQVAA</sequence>
<dbReference type="GO" id="GO:0005524">
    <property type="term" value="F:ATP binding"/>
    <property type="evidence" value="ECO:0007669"/>
    <property type="project" value="UniProtKB-KW"/>
</dbReference>
<dbReference type="NCBIfam" id="TIGR00229">
    <property type="entry name" value="sensory_box"/>
    <property type="match status" value="1"/>
</dbReference>
<dbReference type="GO" id="GO:0016020">
    <property type="term" value="C:membrane"/>
    <property type="evidence" value="ECO:0007669"/>
    <property type="project" value="UniProtKB-SubCell"/>
</dbReference>
<evidence type="ECO:0000256" key="3">
    <source>
        <dbReference type="ARBA" id="ARBA00012438"/>
    </source>
</evidence>
<evidence type="ECO:0000256" key="7">
    <source>
        <dbReference type="ARBA" id="ARBA00022777"/>
    </source>
</evidence>
<dbReference type="RefSeq" id="WP_179493013.1">
    <property type="nucleotide sequence ID" value="NZ_JACCCW010000002.1"/>
</dbReference>
<keyword evidence="7" id="KW-0418">Kinase</keyword>
<dbReference type="InterPro" id="IPR013767">
    <property type="entry name" value="PAS_fold"/>
</dbReference>
<keyword evidence="4" id="KW-0808">Transferase</keyword>
<proteinExistence type="predicted"/>
<dbReference type="InterPro" id="IPR050351">
    <property type="entry name" value="BphY/WalK/GraS-like"/>
</dbReference>
<evidence type="ECO:0000256" key="9">
    <source>
        <dbReference type="ARBA" id="ARBA00022989"/>
    </source>
</evidence>
<dbReference type="InterPro" id="IPR036890">
    <property type="entry name" value="HATPase_C_sf"/>
</dbReference>
<evidence type="ECO:0000256" key="11">
    <source>
        <dbReference type="ARBA" id="ARBA00023136"/>
    </source>
</evidence>
<feature type="domain" description="Histidine kinase" evidence="13">
    <location>
        <begin position="257"/>
        <end position="458"/>
    </location>
</feature>
<dbReference type="InterPro" id="IPR004358">
    <property type="entry name" value="Sig_transdc_His_kin-like_C"/>
</dbReference>
<evidence type="ECO:0000259" key="14">
    <source>
        <dbReference type="PROSITE" id="PS50112"/>
    </source>
</evidence>
<gene>
    <name evidence="15" type="ORF">HDF17_003488</name>
</gene>
<dbReference type="GO" id="GO:0006355">
    <property type="term" value="P:regulation of DNA-templated transcription"/>
    <property type="evidence" value="ECO:0007669"/>
    <property type="project" value="InterPro"/>
</dbReference>
<dbReference type="GO" id="GO:0000156">
    <property type="term" value="F:phosphorelay response regulator activity"/>
    <property type="evidence" value="ECO:0007669"/>
    <property type="project" value="TreeGrafter"/>
</dbReference>
<dbReference type="PANTHER" id="PTHR42878:SF7">
    <property type="entry name" value="SENSOR HISTIDINE KINASE GLRK"/>
    <property type="match status" value="1"/>
</dbReference>
<evidence type="ECO:0000256" key="10">
    <source>
        <dbReference type="ARBA" id="ARBA00023012"/>
    </source>
</evidence>
<dbReference type="InterPro" id="IPR005467">
    <property type="entry name" value="His_kinase_dom"/>
</dbReference>